<accession>A0A9W7XRB0</accession>
<dbReference type="PROSITE" id="PS00063">
    <property type="entry name" value="ALDOKETO_REDUCTASE_3"/>
    <property type="match status" value="1"/>
</dbReference>
<dbReference type="Gene3D" id="3.20.20.100">
    <property type="entry name" value="NADP-dependent oxidoreductase domain"/>
    <property type="match status" value="1"/>
</dbReference>
<dbReference type="Pfam" id="PF00248">
    <property type="entry name" value="Aldo_ket_red"/>
    <property type="match status" value="1"/>
</dbReference>
<gene>
    <name evidence="7" type="primary">xyl1_2</name>
    <name evidence="7" type="ORF">LPJ53_005981</name>
</gene>
<evidence type="ECO:0000259" key="6">
    <source>
        <dbReference type="Pfam" id="PF00248"/>
    </source>
</evidence>
<proteinExistence type="inferred from homology"/>
<feature type="domain" description="NADP-dependent oxidoreductase" evidence="6">
    <location>
        <begin position="23"/>
        <end position="305"/>
    </location>
</feature>
<dbReference type="EMBL" id="JANBOJ010000453">
    <property type="protein sequence ID" value="KAJ1719219.1"/>
    <property type="molecule type" value="Genomic_DNA"/>
</dbReference>
<dbReference type="InterPro" id="IPR020471">
    <property type="entry name" value="AKR"/>
</dbReference>
<evidence type="ECO:0000313" key="7">
    <source>
        <dbReference type="EMBL" id="KAJ1719219.1"/>
    </source>
</evidence>
<feature type="binding site" evidence="4">
    <location>
        <position position="115"/>
    </location>
    <ligand>
        <name>substrate</name>
    </ligand>
</feature>
<evidence type="ECO:0000256" key="4">
    <source>
        <dbReference type="PIRSR" id="PIRSR000097-2"/>
    </source>
</evidence>
<name>A0A9W7XRB0_9FUNG</name>
<protein>
    <submittedName>
        <fullName evidence="7">D-xylose reductase</fullName>
        <ecNumber evidence="7">1.1.1.307</ecNumber>
    </submittedName>
</protein>
<keyword evidence="8" id="KW-1185">Reference proteome</keyword>
<dbReference type="PIRSF" id="PIRSF000097">
    <property type="entry name" value="AKR"/>
    <property type="match status" value="1"/>
</dbReference>
<dbReference type="AlphaFoldDB" id="A0A9W7XRB0"/>
<dbReference type="PROSITE" id="PS00798">
    <property type="entry name" value="ALDOKETO_REDUCTASE_1"/>
    <property type="match status" value="1"/>
</dbReference>
<dbReference type="InterPro" id="IPR036812">
    <property type="entry name" value="NAD(P)_OxRdtase_dom_sf"/>
</dbReference>
<evidence type="ECO:0000256" key="2">
    <source>
        <dbReference type="ARBA" id="ARBA00023002"/>
    </source>
</evidence>
<evidence type="ECO:0000313" key="8">
    <source>
        <dbReference type="Proteomes" id="UP001149813"/>
    </source>
</evidence>
<dbReference type="GO" id="GO:0016491">
    <property type="term" value="F:oxidoreductase activity"/>
    <property type="evidence" value="ECO:0007669"/>
    <property type="project" value="UniProtKB-KW"/>
</dbReference>
<organism evidence="7 8">
    <name type="scientific">Coemansia erecta</name>
    <dbReference type="NCBI Taxonomy" id="147472"/>
    <lineage>
        <taxon>Eukaryota</taxon>
        <taxon>Fungi</taxon>
        <taxon>Fungi incertae sedis</taxon>
        <taxon>Zoopagomycota</taxon>
        <taxon>Kickxellomycotina</taxon>
        <taxon>Kickxellomycetes</taxon>
        <taxon>Kickxellales</taxon>
        <taxon>Kickxellaceae</taxon>
        <taxon>Coemansia</taxon>
    </lineage>
</organism>
<dbReference type="InterPro" id="IPR023210">
    <property type="entry name" value="NADP_OxRdtase_dom"/>
</dbReference>
<dbReference type="PRINTS" id="PR00069">
    <property type="entry name" value="ALDKETRDTASE"/>
</dbReference>
<dbReference type="SUPFAM" id="SSF51430">
    <property type="entry name" value="NAD(P)-linked oxidoreductase"/>
    <property type="match status" value="1"/>
</dbReference>
<comment type="similarity">
    <text evidence="1">Belongs to the aldo/keto reductase family.</text>
</comment>
<feature type="site" description="Lowers pKa of active site Tyr" evidence="5">
    <location>
        <position position="82"/>
    </location>
</feature>
<evidence type="ECO:0000256" key="1">
    <source>
        <dbReference type="ARBA" id="ARBA00007905"/>
    </source>
</evidence>
<dbReference type="Proteomes" id="UP001149813">
    <property type="component" value="Unassembled WGS sequence"/>
</dbReference>
<dbReference type="PANTHER" id="PTHR11732">
    <property type="entry name" value="ALDO/KETO REDUCTASE"/>
    <property type="match status" value="1"/>
</dbReference>
<dbReference type="EC" id="1.1.1.307" evidence="7"/>
<sequence>MSSSSSATIKLNSGHTMPVVGMGLWKVPRDSAATQVYEAIKHGYRLLDCACDYGNEREVGQGIRRALDDHLVTRAELFVTSKLWCTYHHPSHVPLALSRTLRDLQLDYIDLYLVHFPIALAYVPFEERYPPGWTVDGKDGGPLEYARVPYQDTWQAMELLVDQGVARSIGISNTPGGMVYDILAYARVRPAVLQIELHPYLHRQQLVDLAHKESIAVTAFSSFGDTSYHEINMVQDQVVPLMHHEVIQDIAQRVGRSPAQVLLRWAVQRGCAVIPKSKSAERMRENLDVLGFKISEQDMQAIAGLDRNLKFNDPATYAKRAIWAS</sequence>
<dbReference type="InterPro" id="IPR018170">
    <property type="entry name" value="Aldo/ket_reductase_CS"/>
</dbReference>
<evidence type="ECO:0000256" key="3">
    <source>
        <dbReference type="PIRSR" id="PIRSR000097-1"/>
    </source>
</evidence>
<comment type="caution">
    <text evidence="7">The sequence shown here is derived from an EMBL/GenBank/DDBJ whole genome shotgun (WGS) entry which is preliminary data.</text>
</comment>
<evidence type="ECO:0000256" key="5">
    <source>
        <dbReference type="PIRSR" id="PIRSR000097-3"/>
    </source>
</evidence>
<reference evidence="7" key="1">
    <citation type="submission" date="2022-07" db="EMBL/GenBank/DDBJ databases">
        <title>Phylogenomic reconstructions and comparative analyses of Kickxellomycotina fungi.</title>
        <authorList>
            <person name="Reynolds N.K."/>
            <person name="Stajich J.E."/>
            <person name="Barry K."/>
            <person name="Grigoriev I.V."/>
            <person name="Crous P."/>
            <person name="Smith M.E."/>
        </authorList>
    </citation>
    <scope>NUCLEOTIDE SEQUENCE</scope>
    <source>
        <strain evidence="7">NBRC 32514</strain>
    </source>
</reference>
<dbReference type="FunFam" id="3.20.20.100:FF:000007">
    <property type="entry name" value="NAD(P)H-dependent D-xylose reductase xyl1"/>
    <property type="match status" value="1"/>
</dbReference>
<dbReference type="OrthoDB" id="416253at2759"/>
<keyword evidence="2 7" id="KW-0560">Oxidoreductase</keyword>
<feature type="active site" description="Proton donor" evidence="3">
    <location>
        <position position="53"/>
    </location>
</feature>